<gene>
    <name evidence="2" type="ORF">RE6C_01549</name>
</gene>
<reference evidence="2" key="2">
    <citation type="journal article" date="2013" name="Mar. Genomics">
        <title>Expression of sulfatases in Rhodopirellula baltica and the diversity of sulfatases in the genus Rhodopirellula.</title>
        <authorList>
            <person name="Wegner C.E."/>
            <person name="Richter-Heitmann T."/>
            <person name="Klindworth A."/>
            <person name="Klockow C."/>
            <person name="Richter M."/>
            <person name="Achstetter T."/>
            <person name="Glockner F.O."/>
            <person name="Harder J."/>
        </authorList>
    </citation>
    <scope>NUCLEOTIDE SEQUENCE [LARGE SCALE GENOMIC DNA]</scope>
    <source>
        <strain evidence="2">6C</strain>
    </source>
</reference>
<feature type="compositionally biased region" description="Polar residues" evidence="1">
    <location>
        <begin position="24"/>
        <end position="35"/>
    </location>
</feature>
<dbReference type="EMBL" id="ANMO01000090">
    <property type="protein sequence ID" value="EMB17687.1"/>
    <property type="molecule type" value="Genomic_DNA"/>
</dbReference>
<evidence type="ECO:0000256" key="1">
    <source>
        <dbReference type="SAM" id="MobiDB-lite"/>
    </source>
</evidence>
<dbReference type="AlphaFoldDB" id="M2AY99"/>
<dbReference type="Proteomes" id="UP000011529">
    <property type="component" value="Unassembled WGS sequence"/>
</dbReference>
<proteinExistence type="predicted"/>
<evidence type="ECO:0000313" key="2">
    <source>
        <dbReference type="EMBL" id="EMB17687.1"/>
    </source>
</evidence>
<reference evidence="2" key="1">
    <citation type="submission" date="2012-11" db="EMBL/GenBank/DDBJ databases">
        <title>Permanent draft genomes of Rhodopirellula europaea strain SH398 and 6C.</title>
        <authorList>
            <person name="Richter M."/>
            <person name="Richter-Heitmann T."/>
            <person name="Frank C."/>
            <person name="Harder J."/>
            <person name="Glockner F.O."/>
        </authorList>
    </citation>
    <scope>NUCLEOTIDE SEQUENCE</scope>
    <source>
        <strain evidence="2">6C</strain>
    </source>
</reference>
<comment type="caution">
    <text evidence="2">The sequence shown here is derived from an EMBL/GenBank/DDBJ whole genome shotgun (WGS) entry which is preliminary data.</text>
</comment>
<sequence length="35" mass="3727">MHVRETASKAKRELGPADRVDPNAMSSTPATEATT</sequence>
<feature type="compositionally biased region" description="Basic and acidic residues" evidence="1">
    <location>
        <begin position="1"/>
        <end position="21"/>
    </location>
</feature>
<name>M2AY99_9BACT</name>
<organism evidence="2 3">
    <name type="scientific">Rhodopirellula europaea 6C</name>
    <dbReference type="NCBI Taxonomy" id="1263867"/>
    <lineage>
        <taxon>Bacteria</taxon>
        <taxon>Pseudomonadati</taxon>
        <taxon>Planctomycetota</taxon>
        <taxon>Planctomycetia</taxon>
        <taxon>Pirellulales</taxon>
        <taxon>Pirellulaceae</taxon>
        <taxon>Rhodopirellula</taxon>
    </lineage>
</organism>
<evidence type="ECO:0000313" key="3">
    <source>
        <dbReference type="Proteomes" id="UP000011529"/>
    </source>
</evidence>
<keyword evidence="3" id="KW-1185">Reference proteome</keyword>
<feature type="region of interest" description="Disordered" evidence="1">
    <location>
        <begin position="1"/>
        <end position="35"/>
    </location>
</feature>
<protein>
    <submittedName>
        <fullName evidence="2">Uncharacterized protein</fullName>
    </submittedName>
</protein>
<accession>M2AY99</accession>